<keyword evidence="9" id="KW-1185">Reference proteome</keyword>
<evidence type="ECO:0000313" key="9">
    <source>
        <dbReference type="Proteomes" id="UP000244792"/>
    </source>
</evidence>
<keyword evidence="8" id="KW-0966">Cell projection</keyword>
<evidence type="ECO:0000256" key="4">
    <source>
        <dbReference type="ARBA" id="ARBA00022692"/>
    </source>
</evidence>
<dbReference type="AlphaFoldDB" id="A0A2R4VXZ4"/>
<keyword evidence="5 7" id="KW-1133">Transmembrane helix</keyword>
<dbReference type="PANTHER" id="PTHR34040">
    <property type="entry name" value="FLAGELLAR BIOSYNTHETIC PROTEIN FLIQ"/>
    <property type="match status" value="1"/>
</dbReference>
<keyword evidence="4 7" id="KW-0812">Transmembrane</keyword>
<evidence type="ECO:0000256" key="2">
    <source>
        <dbReference type="ARBA" id="ARBA00006156"/>
    </source>
</evidence>
<evidence type="ECO:0000256" key="7">
    <source>
        <dbReference type="SAM" id="Phobius"/>
    </source>
</evidence>
<feature type="transmembrane region" description="Helical" evidence="7">
    <location>
        <begin position="55"/>
        <end position="78"/>
    </location>
</feature>
<name>A0A2R4VXZ4_THEAF</name>
<dbReference type="RefSeq" id="WP_108307649.1">
    <property type="nucleotide sequence ID" value="NZ_CP020921.1"/>
</dbReference>
<reference evidence="8 9" key="1">
    <citation type="submission" date="2017-04" db="EMBL/GenBank/DDBJ databases">
        <title>Genomic insights into metabolism of Thermodesulfobium acidiphilum.</title>
        <authorList>
            <person name="Toshchakov S.V."/>
            <person name="Frolov E.N."/>
            <person name="Kublanov I.V."/>
            <person name="Samarov N.I."/>
            <person name="Novikov A."/>
            <person name="Lebedinsky A.V."/>
            <person name="Bonch-Osmolovskaya E.A."/>
            <person name="Chernyh N.A."/>
        </authorList>
    </citation>
    <scope>NUCLEOTIDE SEQUENCE [LARGE SCALE GENOMIC DNA]</scope>
    <source>
        <strain evidence="8 9">3127-1</strain>
    </source>
</reference>
<keyword evidence="3" id="KW-1003">Cell membrane</keyword>
<proteinExistence type="inferred from homology"/>
<protein>
    <submittedName>
        <fullName evidence="8">Flagellar biosynthetic protein FliQ</fullName>
    </submittedName>
</protein>
<evidence type="ECO:0000313" key="8">
    <source>
        <dbReference type="EMBL" id="AWB09411.1"/>
    </source>
</evidence>
<dbReference type="Proteomes" id="UP000244792">
    <property type="component" value="Chromosome"/>
</dbReference>
<accession>A0A2R4VXZ4</accession>
<gene>
    <name evidence="8" type="ORF">TDSAC_0021</name>
</gene>
<keyword evidence="8" id="KW-0282">Flagellum</keyword>
<dbReference type="PIRSF" id="PIRSF004669">
    <property type="entry name" value="FliQ"/>
    <property type="match status" value="1"/>
</dbReference>
<organism evidence="8 9">
    <name type="scientific">Thermodesulfobium acidiphilum</name>
    <dbReference type="NCBI Taxonomy" id="1794699"/>
    <lineage>
        <taxon>Bacteria</taxon>
        <taxon>Pseudomonadati</taxon>
        <taxon>Thermodesulfobiota</taxon>
        <taxon>Thermodesulfobiia</taxon>
        <taxon>Thermodesulfobiales</taxon>
        <taxon>Thermodesulfobiaceae</taxon>
        <taxon>Thermodesulfobium</taxon>
    </lineage>
</organism>
<feature type="transmembrane region" description="Helical" evidence="7">
    <location>
        <begin position="12"/>
        <end position="35"/>
    </location>
</feature>
<evidence type="ECO:0000256" key="3">
    <source>
        <dbReference type="ARBA" id="ARBA00022475"/>
    </source>
</evidence>
<dbReference type="GO" id="GO:0005886">
    <property type="term" value="C:plasma membrane"/>
    <property type="evidence" value="ECO:0007669"/>
    <property type="project" value="UniProtKB-SubCell"/>
</dbReference>
<evidence type="ECO:0000256" key="1">
    <source>
        <dbReference type="ARBA" id="ARBA00004651"/>
    </source>
</evidence>
<dbReference type="EMBL" id="CP020921">
    <property type="protein sequence ID" value="AWB09411.1"/>
    <property type="molecule type" value="Genomic_DNA"/>
</dbReference>
<dbReference type="PRINTS" id="PR00952">
    <property type="entry name" value="TYPE3IMQPROT"/>
</dbReference>
<comment type="subcellular location">
    <subcellularLocation>
        <location evidence="1">Cell membrane</location>
        <topology evidence="1">Multi-pass membrane protein</topology>
    </subcellularLocation>
</comment>
<keyword evidence="6 7" id="KW-0472">Membrane</keyword>
<dbReference type="InterPro" id="IPR002191">
    <property type="entry name" value="Bac_export_3"/>
</dbReference>
<dbReference type="KEGG" id="taci:TDSAC_0021"/>
<dbReference type="Pfam" id="PF01313">
    <property type="entry name" value="Bac_export_3"/>
    <property type="match status" value="1"/>
</dbReference>
<keyword evidence="8" id="KW-0969">Cilium</keyword>
<dbReference type="OrthoDB" id="9806440at2"/>
<dbReference type="GO" id="GO:0009306">
    <property type="term" value="P:protein secretion"/>
    <property type="evidence" value="ECO:0007669"/>
    <property type="project" value="InterPro"/>
</dbReference>
<dbReference type="PANTHER" id="PTHR34040:SF2">
    <property type="entry name" value="FLAGELLAR BIOSYNTHETIC PROTEIN FLIQ"/>
    <property type="match status" value="1"/>
</dbReference>
<evidence type="ECO:0000256" key="5">
    <source>
        <dbReference type="ARBA" id="ARBA00022989"/>
    </source>
</evidence>
<evidence type="ECO:0000256" key="6">
    <source>
        <dbReference type="ARBA" id="ARBA00023136"/>
    </source>
</evidence>
<sequence>MSQGLALDLSRNAMLILLLITAPVLLVALFIGLFLGIFQAATQLQDITISFVPKLLAVIIVMFLLGPFTLNVLTSYIIRLYQSIPDIIK</sequence>
<comment type="similarity">
    <text evidence="2">Belongs to the FliQ/MopD/SpaQ family.</text>
</comment>